<feature type="transmembrane region" description="Helical" evidence="8">
    <location>
        <begin position="953"/>
        <end position="972"/>
    </location>
</feature>
<evidence type="ECO:0000259" key="9">
    <source>
        <dbReference type="PROSITE" id="PS50850"/>
    </source>
</evidence>
<dbReference type="Gene3D" id="1.20.1250.20">
    <property type="entry name" value="MFS general substrate transporter like domains"/>
    <property type="match status" value="1"/>
</dbReference>
<dbReference type="PANTHER" id="PTHR42790">
    <property type="entry name" value="AMINOTRANSFERASE"/>
    <property type="match status" value="1"/>
</dbReference>
<keyword evidence="11" id="KW-1185">Reference proteome</keyword>
<proteinExistence type="inferred from homology"/>
<accession>A0AAD2JXM1</accession>
<evidence type="ECO:0000256" key="3">
    <source>
        <dbReference type="ARBA" id="ARBA00007441"/>
    </source>
</evidence>
<dbReference type="CDD" id="cd00609">
    <property type="entry name" value="AAT_like"/>
    <property type="match status" value="1"/>
</dbReference>
<dbReference type="InterPro" id="IPR011701">
    <property type="entry name" value="MFS"/>
</dbReference>
<feature type="transmembrane region" description="Helical" evidence="8">
    <location>
        <begin position="742"/>
        <end position="763"/>
    </location>
</feature>
<dbReference type="GO" id="GO:0022857">
    <property type="term" value="F:transmembrane transporter activity"/>
    <property type="evidence" value="ECO:0007669"/>
    <property type="project" value="InterPro"/>
</dbReference>
<evidence type="ECO:0000256" key="1">
    <source>
        <dbReference type="ARBA" id="ARBA00001933"/>
    </source>
</evidence>
<dbReference type="Pfam" id="PF00155">
    <property type="entry name" value="Aminotran_1_2"/>
    <property type="match status" value="1"/>
</dbReference>
<comment type="caution">
    <text evidence="10">The sequence shown here is derived from an EMBL/GenBank/DDBJ whole genome shotgun (WGS) entry which is preliminary data.</text>
</comment>
<evidence type="ECO:0000313" key="10">
    <source>
        <dbReference type="EMBL" id="CAK5267581.1"/>
    </source>
</evidence>
<dbReference type="GO" id="GO:0030170">
    <property type="term" value="F:pyridoxal phosphate binding"/>
    <property type="evidence" value="ECO:0007669"/>
    <property type="project" value="InterPro"/>
</dbReference>
<evidence type="ECO:0000256" key="5">
    <source>
        <dbReference type="ARBA" id="ARBA00022576"/>
    </source>
</evidence>
<feature type="transmembrane region" description="Helical" evidence="8">
    <location>
        <begin position="699"/>
        <end position="722"/>
    </location>
</feature>
<dbReference type="PROSITE" id="PS00599">
    <property type="entry name" value="AA_TRANSFER_CLASS_2"/>
    <property type="match status" value="1"/>
</dbReference>
<evidence type="ECO:0000256" key="2">
    <source>
        <dbReference type="ARBA" id="ARBA00004141"/>
    </source>
</evidence>
<dbReference type="InterPro" id="IPR036259">
    <property type="entry name" value="MFS_trans_sf"/>
</dbReference>
<keyword evidence="6" id="KW-0808">Transferase</keyword>
<dbReference type="SUPFAM" id="SSF103473">
    <property type="entry name" value="MFS general substrate transporter"/>
    <property type="match status" value="1"/>
</dbReference>
<evidence type="ECO:0000256" key="7">
    <source>
        <dbReference type="ARBA" id="ARBA00022898"/>
    </source>
</evidence>
<keyword evidence="8" id="KW-1133">Transmembrane helix</keyword>
<dbReference type="AlphaFoldDB" id="A0AAD2JXM1"/>
<dbReference type="InterPro" id="IPR004839">
    <property type="entry name" value="Aminotransferase_I/II_large"/>
</dbReference>
<comment type="cofactor">
    <cofactor evidence="1">
        <name>pyridoxal 5'-phosphate</name>
        <dbReference type="ChEBI" id="CHEBI:597326"/>
    </cofactor>
</comment>
<dbReference type="SUPFAM" id="SSF53383">
    <property type="entry name" value="PLP-dependent transferases"/>
    <property type="match status" value="1"/>
</dbReference>
<dbReference type="InterPro" id="IPR020846">
    <property type="entry name" value="MFS_dom"/>
</dbReference>
<keyword evidence="5" id="KW-0032">Aminotransferase</keyword>
<name>A0AAD2JXM1_9AGAR</name>
<reference evidence="10" key="1">
    <citation type="submission" date="2023-11" db="EMBL/GenBank/DDBJ databases">
        <authorList>
            <person name="De Vega J J."/>
            <person name="De Vega J J."/>
        </authorList>
    </citation>
    <scope>NUCLEOTIDE SEQUENCE</scope>
</reference>
<protein>
    <recommendedName>
        <fullName evidence="9">Major facilitator superfamily (MFS) profile domain-containing protein</fullName>
    </recommendedName>
</protein>
<feature type="transmembrane region" description="Helical" evidence="8">
    <location>
        <begin position="1047"/>
        <end position="1066"/>
    </location>
</feature>
<dbReference type="EMBL" id="CAVNYO010000127">
    <property type="protein sequence ID" value="CAK5267581.1"/>
    <property type="molecule type" value="Genomic_DNA"/>
</dbReference>
<keyword evidence="8" id="KW-0472">Membrane</keyword>
<feature type="transmembrane region" description="Helical" evidence="8">
    <location>
        <begin position="867"/>
        <end position="887"/>
    </location>
</feature>
<feature type="domain" description="Major facilitator superfamily (MFS) profile" evidence="9">
    <location>
        <begin position="576"/>
        <end position="1086"/>
    </location>
</feature>
<sequence length="1086" mass="118691">MSEKHRSAVDLSHHLSDIARGLGSRVELGGPAQPGNINLDGGVPDVEYLPIESITVEYLKPAAFPLAPTDALPHASGMFGWLSNIFSGKASKTTEAPVGQFVIPRRLSPGDEGVYELSTALEYSSMKGIAVGTKLIEDWAQTVHKPASEDWTTLINVGSSAAWSSCLTILLNPGEFFLTDRFAYNGALILGRSRGFEAVAVSTDIDGLSAVDLEHVLANWDEKRGKRPRVIYTQGGIHNPLGLLISAQRKKDIYDVMVRYDLILVEDDPYYFQQAAAPYSRGKPIEKPTLSDEEWLDNLIPSFLRYDYQGRVIRLDTFSKSIGPGGRLGFYTGSPIFLDKLTSLHQTFISFPSGLSQAIYLGTVHQYGQQGFTRWIRGLTAQYELRRKWTIDALYDSLDIHTQGSYFIASAPSQGVMTEKSRKTTLLSFVPPDGGMFVWLNIHLHNHPRYDALSRNTSPSKAKEILSAELSSAILRGGVTMRAGELFAVADPEGHSGSGEESMFLRASFSSGPQEDIVKGMHIFARVLVQFFDIDLTAFMSALEHDDLGSGNLDDPRSQLDKTIDRIGMGRYQWALLFLCGFGWLADNMWLQAIAIVLPRVQAHYSVPDAYIGLTSSVMFAGMMLGAVGWGSCSDLWGRSVAFNGTLFFTAVFGIGAAFTTSYTGLAVVLFFLGSAIGGSMPTDGTIILEHMPQQKMHLVTSLSIFFSAGSVVAAAIALLVVPQNSCSVAASVCDPTLNNGWKYLLAAMGVLTLVMFIGRILLFRLHESPRYLVHAGRPSEALEALQMIALYNGSSNLAGDLKLENVEDLSVQSSDSAPTIRNGGYEPIPDDIDFAESGKDAEGNWIQRWISRVKLVLTPQWRRTSLLVWGAWCGMSLAYTMFNVFLPKLLETSKAQTIRGTLTDVLIYTIGGCPGAFASRRWSLAGSTLVTAGFCILFVFGQKLEIGILTQLSTIGVGLASTTMWAVLYGWTPEIFSVKGEGQFLPVHLEFIRHIQSEELLVASHLRSLECMSRFGTTYRVADLHGSGGITAPMLGGFLLLVSRAAPVYASMVVFVLAATCVLMLNEEEGESKRKTRQPQQSAFP</sequence>
<keyword evidence="8" id="KW-0812">Transmembrane</keyword>
<dbReference type="InterPro" id="IPR015424">
    <property type="entry name" value="PyrdxlP-dep_Trfase"/>
</dbReference>
<dbReference type="CDD" id="cd17316">
    <property type="entry name" value="MFS_SV2_like"/>
    <property type="match status" value="1"/>
</dbReference>
<dbReference type="PANTHER" id="PTHR42790:SF1">
    <property type="entry name" value="AROMATIC AMINO ACID AMINOTRANSFERASE, HYPOTHETICAL (EUROFUNG)"/>
    <property type="match status" value="1"/>
</dbReference>
<feature type="transmembrane region" description="Helical" evidence="8">
    <location>
        <begin position="651"/>
        <end position="678"/>
    </location>
</feature>
<feature type="transmembrane region" description="Helical" evidence="8">
    <location>
        <begin position="923"/>
        <end position="941"/>
    </location>
</feature>
<comment type="similarity">
    <text evidence="4">Belongs to the class-II pyridoxal-phosphate-dependent aminotransferase family.</text>
</comment>
<evidence type="ECO:0000256" key="8">
    <source>
        <dbReference type="SAM" id="Phobius"/>
    </source>
</evidence>
<dbReference type="Pfam" id="PF07690">
    <property type="entry name" value="MFS_1"/>
    <property type="match status" value="1"/>
</dbReference>
<feature type="transmembrane region" description="Helical" evidence="8">
    <location>
        <begin position="574"/>
        <end position="598"/>
    </location>
</feature>
<keyword evidence="7" id="KW-0663">Pyridoxal phosphate</keyword>
<dbReference type="PROSITE" id="PS50850">
    <property type="entry name" value="MFS"/>
    <property type="match status" value="1"/>
</dbReference>
<gene>
    <name evidence="10" type="ORF">MYCIT1_LOCUS10221</name>
</gene>
<dbReference type="InterPro" id="IPR015421">
    <property type="entry name" value="PyrdxlP-dep_Trfase_major"/>
</dbReference>
<dbReference type="Proteomes" id="UP001295794">
    <property type="component" value="Unassembled WGS sequence"/>
</dbReference>
<organism evidence="10 11">
    <name type="scientific">Mycena citricolor</name>
    <dbReference type="NCBI Taxonomy" id="2018698"/>
    <lineage>
        <taxon>Eukaryota</taxon>
        <taxon>Fungi</taxon>
        <taxon>Dikarya</taxon>
        <taxon>Basidiomycota</taxon>
        <taxon>Agaricomycotina</taxon>
        <taxon>Agaricomycetes</taxon>
        <taxon>Agaricomycetidae</taxon>
        <taxon>Agaricales</taxon>
        <taxon>Marasmiineae</taxon>
        <taxon>Mycenaceae</taxon>
        <taxon>Mycena</taxon>
    </lineage>
</organism>
<dbReference type="InterPro" id="IPR050859">
    <property type="entry name" value="Class-I_PLP-dep_aminotransf"/>
</dbReference>
<dbReference type="InterPro" id="IPR001917">
    <property type="entry name" value="Aminotrans_II_pyridoxalP_BS"/>
</dbReference>
<comment type="subcellular location">
    <subcellularLocation>
        <location evidence="2">Membrane</location>
        <topology evidence="2">Multi-pass membrane protein</topology>
    </subcellularLocation>
</comment>
<dbReference type="GO" id="GO:1901605">
    <property type="term" value="P:alpha-amino acid metabolic process"/>
    <property type="evidence" value="ECO:0007669"/>
    <property type="project" value="TreeGrafter"/>
</dbReference>
<evidence type="ECO:0000256" key="4">
    <source>
        <dbReference type="ARBA" id="ARBA00008392"/>
    </source>
</evidence>
<evidence type="ECO:0000256" key="6">
    <source>
        <dbReference type="ARBA" id="ARBA00022679"/>
    </source>
</evidence>
<dbReference type="Gene3D" id="3.40.640.10">
    <property type="entry name" value="Type I PLP-dependent aspartate aminotransferase-like (Major domain)"/>
    <property type="match status" value="1"/>
</dbReference>
<evidence type="ECO:0000313" key="11">
    <source>
        <dbReference type="Proteomes" id="UP001295794"/>
    </source>
</evidence>
<comment type="similarity">
    <text evidence="3">Belongs to the class-I pyridoxal-phosphate-dependent aminotransferase family.</text>
</comment>
<feature type="transmembrane region" description="Helical" evidence="8">
    <location>
        <begin position="610"/>
        <end position="631"/>
    </location>
</feature>
<dbReference type="GO" id="GO:0016020">
    <property type="term" value="C:membrane"/>
    <property type="evidence" value="ECO:0007669"/>
    <property type="project" value="UniProtKB-SubCell"/>
</dbReference>
<dbReference type="GO" id="GO:0008483">
    <property type="term" value="F:transaminase activity"/>
    <property type="evidence" value="ECO:0007669"/>
    <property type="project" value="UniProtKB-KW"/>
</dbReference>